<dbReference type="AlphaFoldDB" id="A0A172YC34"/>
<proteinExistence type="inferred from homology"/>
<feature type="binding site" evidence="7">
    <location>
        <position position="198"/>
    </location>
    <ligand>
        <name>Zn(2+)</name>
        <dbReference type="ChEBI" id="CHEBI:29105"/>
    </ligand>
</feature>
<dbReference type="GO" id="GO:0140911">
    <property type="term" value="F:pore-forming activity"/>
    <property type="evidence" value="ECO:0007669"/>
    <property type="project" value="InterPro"/>
</dbReference>
<feature type="transmembrane region" description="Helical" evidence="8">
    <location>
        <begin position="90"/>
        <end position="108"/>
    </location>
</feature>
<feature type="transmembrane region" description="Helical" evidence="8">
    <location>
        <begin position="143"/>
        <end position="161"/>
    </location>
</feature>
<keyword evidence="4 8" id="KW-0812">Transmembrane</keyword>
<evidence type="ECO:0000256" key="7">
    <source>
        <dbReference type="PIRSR" id="PIRSR604254-1"/>
    </source>
</evidence>
<keyword evidence="5 8" id="KW-1133">Transmembrane helix</keyword>
<dbReference type="InterPro" id="IPR004254">
    <property type="entry name" value="AdipoR/HlyIII-related"/>
</dbReference>
<feature type="transmembrane region" description="Helical" evidence="8">
    <location>
        <begin position="114"/>
        <end position="136"/>
    </location>
</feature>
<gene>
    <name evidence="9" type="ORF">A5892_03680</name>
</gene>
<evidence type="ECO:0000256" key="5">
    <source>
        <dbReference type="ARBA" id="ARBA00022989"/>
    </source>
</evidence>
<dbReference type="Proteomes" id="UP000077875">
    <property type="component" value="Chromosome"/>
</dbReference>
<protein>
    <submittedName>
        <fullName evidence="9">Hemolysin III</fullName>
    </submittedName>
</protein>
<dbReference type="Pfam" id="PF03006">
    <property type="entry name" value="HlyIII"/>
    <property type="match status" value="1"/>
</dbReference>
<dbReference type="GO" id="GO:0046872">
    <property type="term" value="F:metal ion binding"/>
    <property type="evidence" value="ECO:0007669"/>
    <property type="project" value="UniProtKB-KW"/>
</dbReference>
<feature type="transmembrane region" description="Helical" evidence="8">
    <location>
        <begin position="28"/>
        <end position="49"/>
    </location>
</feature>
<dbReference type="EMBL" id="CP015243">
    <property type="protein sequence ID" value="ANF56676.1"/>
    <property type="molecule type" value="Genomic_DNA"/>
</dbReference>
<keyword evidence="6 8" id="KW-0472">Membrane</keyword>
<evidence type="ECO:0000313" key="9">
    <source>
        <dbReference type="EMBL" id="ANF56676.1"/>
    </source>
</evidence>
<dbReference type="PANTHER" id="PTHR20855">
    <property type="entry name" value="ADIPOR/PROGESTIN RECEPTOR-RELATED"/>
    <property type="match status" value="1"/>
</dbReference>
<organism evidence="9 10">
    <name type="scientific">Halotalea alkalilenta</name>
    <dbReference type="NCBI Taxonomy" id="376489"/>
    <lineage>
        <taxon>Bacteria</taxon>
        <taxon>Pseudomonadati</taxon>
        <taxon>Pseudomonadota</taxon>
        <taxon>Gammaproteobacteria</taxon>
        <taxon>Oceanospirillales</taxon>
        <taxon>Halomonadaceae</taxon>
        <taxon>Halotalea</taxon>
    </lineage>
</organism>
<comment type="subcellular location">
    <subcellularLocation>
        <location evidence="1">Cell membrane</location>
        <topology evidence="1">Multi-pass membrane protein</topology>
    </subcellularLocation>
</comment>
<sequence length="226" mass="25289">MREPIEQLERGLLRGQARLEEWLNSASHGIGAALSVAGMVILIVLASLALDPWKIVGVSIYGTSLTLLYLVSTLYHATRRPRARYILRQLDHCAIFLLIAGTYTPFLLVNMRGATGWTMFAIVWSLAAVGIFAKLVWPERFHLLRVLVYLLMGWLMCLFPAEMAAKLSATGRWLLLAGGLTYTAGVVFYALDRIPFNHAIWHLFVIGGSVCHFFAIYFAVLPYAYP</sequence>
<dbReference type="GO" id="GO:0005886">
    <property type="term" value="C:plasma membrane"/>
    <property type="evidence" value="ECO:0007669"/>
    <property type="project" value="UniProtKB-SubCell"/>
</dbReference>
<evidence type="ECO:0000256" key="8">
    <source>
        <dbReference type="SAM" id="Phobius"/>
    </source>
</evidence>
<dbReference type="InterPro" id="IPR005744">
    <property type="entry name" value="Hy-lIII"/>
</dbReference>
<comment type="similarity">
    <text evidence="2">Belongs to the UPF0073 (Hly-III) family.</text>
</comment>
<evidence type="ECO:0000256" key="3">
    <source>
        <dbReference type="ARBA" id="ARBA00022475"/>
    </source>
</evidence>
<name>A0A172YC34_9GAMM</name>
<evidence type="ECO:0000256" key="4">
    <source>
        <dbReference type="ARBA" id="ARBA00022692"/>
    </source>
</evidence>
<feature type="transmembrane region" description="Helical" evidence="8">
    <location>
        <begin position="203"/>
        <end position="225"/>
    </location>
</feature>
<dbReference type="PANTHER" id="PTHR20855:SF3">
    <property type="entry name" value="LD03007P"/>
    <property type="match status" value="1"/>
</dbReference>
<evidence type="ECO:0000256" key="1">
    <source>
        <dbReference type="ARBA" id="ARBA00004651"/>
    </source>
</evidence>
<feature type="binding site" evidence="7">
    <location>
        <position position="202"/>
    </location>
    <ligand>
        <name>Zn(2+)</name>
        <dbReference type="ChEBI" id="CHEBI:29105"/>
    </ligand>
</feature>
<evidence type="ECO:0000256" key="6">
    <source>
        <dbReference type="ARBA" id="ARBA00023136"/>
    </source>
</evidence>
<dbReference type="RefSeq" id="WP_064121652.1">
    <property type="nucleotide sequence ID" value="NZ_CP015243.1"/>
</dbReference>
<evidence type="ECO:0000256" key="2">
    <source>
        <dbReference type="ARBA" id="ARBA00008488"/>
    </source>
</evidence>
<dbReference type="NCBIfam" id="TIGR01065">
    <property type="entry name" value="hlyIII"/>
    <property type="match status" value="1"/>
</dbReference>
<feature type="transmembrane region" description="Helical" evidence="8">
    <location>
        <begin position="173"/>
        <end position="191"/>
    </location>
</feature>
<feature type="transmembrane region" description="Helical" evidence="8">
    <location>
        <begin position="55"/>
        <end position="78"/>
    </location>
</feature>
<evidence type="ECO:0000313" key="10">
    <source>
        <dbReference type="Proteomes" id="UP000077875"/>
    </source>
</evidence>
<dbReference type="KEGG" id="haa:A5892_03680"/>
<accession>A0A172YC34</accession>
<keyword evidence="7" id="KW-0479">Metal-binding</keyword>
<reference evidence="9 10" key="1">
    <citation type="submission" date="2016-04" db="EMBL/GenBank/DDBJ databases">
        <title>Complete Genome Sequence of Halotalea alkalilenta IHB B 13600.</title>
        <authorList>
            <person name="Swarnkar M.K."/>
            <person name="Sharma A."/>
            <person name="Kaushal K."/>
            <person name="Soni R."/>
            <person name="Rana S."/>
            <person name="Singh A.K."/>
            <person name="Gulati A."/>
        </authorList>
    </citation>
    <scope>NUCLEOTIDE SEQUENCE [LARGE SCALE GENOMIC DNA]</scope>
    <source>
        <strain evidence="9 10">IHB B 13600</strain>
    </source>
</reference>
<feature type="binding site" evidence="7">
    <location>
        <position position="76"/>
    </location>
    <ligand>
        <name>Zn(2+)</name>
        <dbReference type="ChEBI" id="CHEBI:29105"/>
    </ligand>
</feature>
<keyword evidence="7" id="KW-0862">Zinc</keyword>
<dbReference type="STRING" id="376489.A5892_03680"/>
<keyword evidence="10" id="KW-1185">Reference proteome</keyword>
<keyword evidence="3" id="KW-1003">Cell membrane</keyword>